<reference evidence="2 3" key="1">
    <citation type="submission" date="2019-03" db="EMBL/GenBank/DDBJ databases">
        <title>Complete genome sequence of Ferrigenium kumadai strain An22, a microaerophilic iron-oxidizing bacterium isolated from a paddy field soil.</title>
        <authorList>
            <person name="Watanabe T."/>
            <person name="Asakawa S."/>
        </authorList>
    </citation>
    <scope>NUCLEOTIDE SEQUENCE [LARGE SCALE GENOMIC DNA]</scope>
    <source>
        <strain evidence="2 3">An22</strain>
    </source>
</reference>
<accession>A0AAN1T1F5</accession>
<name>A0AAN1T1F5_9PROT</name>
<feature type="region of interest" description="Disordered" evidence="1">
    <location>
        <begin position="75"/>
        <end position="95"/>
    </location>
</feature>
<protein>
    <submittedName>
        <fullName evidence="2">Uncharacterized protein</fullName>
    </submittedName>
</protein>
<proteinExistence type="predicted"/>
<organism evidence="2 3">
    <name type="scientific">Ferrigenium kumadai</name>
    <dbReference type="NCBI Taxonomy" id="1682490"/>
    <lineage>
        <taxon>Bacteria</taxon>
        <taxon>Pseudomonadati</taxon>
        <taxon>Pseudomonadota</taxon>
        <taxon>Betaproteobacteria</taxon>
        <taxon>Nitrosomonadales</taxon>
        <taxon>Gallionellaceae</taxon>
        <taxon>Ferrigenium</taxon>
    </lineage>
</organism>
<dbReference type="EMBL" id="AP019536">
    <property type="protein sequence ID" value="BBJ00201.1"/>
    <property type="molecule type" value="Genomic_DNA"/>
</dbReference>
<evidence type="ECO:0000313" key="3">
    <source>
        <dbReference type="Proteomes" id="UP001319121"/>
    </source>
</evidence>
<dbReference type="Proteomes" id="UP001319121">
    <property type="component" value="Chromosome"/>
</dbReference>
<dbReference type="RefSeq" id="WP_212785451.1">
    <property type="nucleotide sequence ID" value="NZ_AP019536.1"/>
</dbReference>
<dbReference type="AlphaFoldDB" id="A0AAN1T1F5"/>
<sequence>MTPPIHTGALIALLMGAQACGAEELGRLFYTPAERAQLDYGKLQNTDPRNSRGVLTVNGIVQKRGGGRTVWINGVPQNAGASDERSPESLPVAVPGQKTPVKVKVGQKVLVAPAAGSGK</sequence>
<keyword evidence="3" id="KW-1185">Reference proteome</keyword>
<dbReference type="KEGG" id="fku:FGKAn22_18930"/>
<evidence type="ECO:0000256" key="1">
    <source>
        <dbReference type="SAM" id="MobiDB-lite"/>
    </source>
</evidence>
<gene>
    <name evidence="2" type="ORF">FGKAn22_18930</name>
</gene>
<evidence type="ECO:0000313" key="2">
    <source>
        <dbReference type="EMBL" id="BBJ00201.1"/>
    </source>
</evidence>